<accession>A0A6G1LF11</accession>
<dbReference type="Pfam" id="PF10775">
    <property type="entry name" value="ATP_sub_h"/>
    <property type="match status" value="1"/>
</dbReference>
<reference evidence="2" key="1">
    <citation type="journal article" date="2020" name="Stud. Mycol.">
        <title>101 Dothideomycetes genomes: a test case for predicting lifestyles and emergence of pathogens.</title>
        <authorList>
            <person name="Haridas S."/>
            <person name="Albert R."/>
            <person name="Binder M."/>
            <person name="Bloem J."/>
            <person name="Labutti K."/>
            <person name="Salamov A."/>
            <person name="Andreopoulos B."/>
            <person name="Baker S."/>
            <person name="Barry K."/>
            <person name="Bills G."/>
            <person name="Bluhm B."/>
            <person name="Cannon C."/>
            <person name="Castanera R."/>
            <person name="Culley D."/>
            <person name="Daum C."/>
            <person name="Ezra D."/>
            <person name="Gonzalez J."/>
            <person name="Henrissat B."/>
            <person name="Kuo A."/>
            <person name="Liang C."/>
            <person name="Lipzen A."/>
            <person name="Lutzoni F."/>
            <person name="Magnuson J."/>
            <person name="Mondo S."/>
            <person name="Nolan M."/>
            <person name="Ohm R."/>
            <person name="Pangilinan J."/>
            <person name="Park H.-J."/>
            <person name="Ramirez L."/>
            <person name="Alfaro M."/>
            <person name="Sun H."/>
            <person name="Tritt A."/>
            <person name="Yoshinaga Y."/>
            <person name="Zwiers L.-H."/>
            <person name="Turgeon B."/>
            <person name="Goodwin S."/>
            <person name="Spatafora J."/>
            <person name="Crous P."/>
            <person name="Grigoriev I."/>
        </authorList>
    </citation>
    <scope>NUCLEOTIDE SEQUENCE</scope>
    <source>
        <strain evidence="2">CBS 116005</strain>
    </source>
</reference>
<dbReference type="InterPro" id="IPR019711">
    <property type="entry name" value="ATP_synth_F0_suH"/>
</dbReference>
<proteinExistence type="predicted"/>
<feature type="region of interest" description="Disordered" evidence="1">
    <location>
        <begin position="13"/>
        <end position="83"/>
    </location>
</feature>
<name>A0A6G1LF11_9PEZI</name>
<dbReference type="PANTHER" id="PTHR28207">
    <property type="entry name" value="ATP SYNTHASE SUBUNIT H, MITOCHONDRIAL"/>
    <property type="match status" value="1"/>
</dbReference>
<evidence type="ECO:0000313" key="3">
    <source>
        <dbReference type="Proteomes" id="UP000799436"/>
    </source>
</evidence>
<dbReference type="Proteomes" id="UP000799436">
    <property type="component" value="Unassembled WGS sequence"/>
</dbReference>
<dbReference type="AlphaFoldDB" id="A0A6G1LF11"/>
<feature type="compositionally biased region" description="Acidic residues" evidence="1">
    <location>
        <begin position="69"/>
        <end position="83"/>
    </location>
</feature>
<keyword evidence="3" id="KW-1185">Reference proteome</keyword>
<organism evidence="2 3">
    <name type="scientific">Teratosphaeria nubilosa</name>
    <dbReference type="NCBI Taxonomy" id="161662"/>
    <lineage>
        <taxon>Eukaryota</taxon>
        <taxon>Fungi</taxon>
        <taxon>Dikarya</taxon>
        <taxon>Ascomycota</taxon>
        <taxon>Pezizomycotina</taxon>
        <taxon>Dothideomycetes</taxon>
        <taxon>Dothideomycetidae</taxon>
        <taxon>Mycosphaerellales</taxon>
        <taxon>Teratosphaeriaceae</taxon>
        <taxon>Teratosphaeria</taxon>
    </lineage>
</organism>
<protein>
    <submittedName>
        <fullName evidence="2">Uncharacterized protein</fullName>
    </submittedName>
</protein>
<dbReference type="EMBL" id="ML995819">
    <property type="protein sequence ID" value="KAF2771531.1"/>
    <property type="molecule type" value="Genomic_DNA"/>
</dbReference>
<gene>
    <name evidence="2" type="ORF">EJ03DRAFT_325568</name>
</gene>
<dbReference type="GO" id="GO:0046933">
    <property type="term" value="F:proton-transporting ATP synthase activity, rotational mechanism"/>
    <property type="evidence" value="ECO:0007669"/>
    <property type="project" value="TreeGrafter"/>
</dbReference>
<sequence>MYLKELKAYKAPPVKASDAEGHVQKFSIPPAPPSPEEADIASALGEYENQVPEVEGQAAAGESAAVEQDWFEEPEEEEEHAAH</sequence>
<evidence type="ECO:0000256" key="1">
    <source>
        <dbReference type="SAM" id="MobiDB-lite"/>
    </source>
</evidence>
<evidence type="ECO:0000313" key="2">
    <source>
        <dbReference type="EMBL" id="KAF2771531.1"/>
    </source>
</evidence>
<dbReference type="PANTHER" id="PTHR28207:SF1">
    <property type="entry name" value="ATP SYNTHASE SUBUNIT H, MITOCHONDRIAL"/>
    <property type="match status" value="1"/>
</dbReference>